<name>A0AAJ1Q4J6_9LACT</name>
<evidence type="ECO:0000313" key="1">
    <source>
        <dbReference type="EMBL" id="MDK7186371.1"/>
    </source>
</evidence>
<accession>A0AAJ1Q4J6</accession>
<dbReference type="Proteomes" id="UP001229251">
    <property type="component" value="Unassembled WGS sequence"/>
</dbReference>
<reference evidence="1" key="1">
    <citation type="submission" date="2023-05" db="EMBL/GenBank/DDBJ databases">
        <title>Cataloging the Phylogenetic Diversity of Human Bladder Bacteria.</title>
        <authorList>
            <person name="Du J."/>
        </authorList>
    </citation>
    <scope>NUCLEOTIDE SEQUENCE</scope>
    <source>
        <strain evidence="1">UMB1231</strain>
    </source>
</reference>
<dbReference type="AlphaFoldDB" id="A0AAJ1Q4J6"/>
<dbReference type="RefSeq" id="WP_101974623.1">
    <property type="nucleotide sequence ID" value="NZ_CP138857.1"/>
</dbReference>
<organism evidence="1 2">
    <name type="scientific">Facklamia hominis</name>
    <dbReference type="NCBI Taxonomy" id="178214"/>
    <lineage>
        <taxon>Bacteria</taxon>
        <taxon>Bacillati</taxon>
        <taxon>Bacillota</taxon>
        <taxon>Bacilli</taxon>
        <taxon>Lactobacillales</taxon>
        <taxon>Aerococcaceae</taxon>
        <taxon>Facklamia</taxon>
    </lineage>
</organism>
<comment type="caution">
    <text evidence="1">The sequence shown here is derived from an EMBL/GenBank/DDBJ whole genome shotgun (WGS) entry which is preliminary data.</text>
</comment>
<gene>
    <name evidence="1" type="ORF">QP433_00065</name>
</gene>
<proteinExistence type="predicted"/>
<evidence type="ECO:0000313" key="2">
    <source>
        <dbReference type="Proteomes" id="UP001229251"/>
    </source>
</evidence>
<protein>
    <submittedName>
        <fullName evidence="1">Uncharacterized protein</fullName>
    </submittedName>
</protein>
<sequence>MTQVYTNYWINRRNNVVKEHGSYASEEAAKQGIFAWWELQKDKYHDVEERRTNSGALEITYGDDNYYYRIVKRDVDFELPSLKVKLRSPGEVDKLRKQLSLDDEYFLFEELAEPYRDRLVEAMGDGRKVQDYIYDQHGRMISSLKK</sequence>
<dbReference type="EMBL" id="JASOOE010000001">
    <property type="protein sequence ID" value="MDK7186371.1"/>
    <property type="molecule type" value="Genomic_DNA"/>
</dbReference>